<reference evidence="1" key="2">
    <citation type="submission" date="2020-10" db="EMBL/GenBank/DDBJ databases">
        <authorList>
            <consortium name="NCBI Pathogen Detection Project"/>
        </authorList>
    </citation>
    <scope>NUCLEOTIDE SEQUENCE</scope>
    <source>
        <strain evidence="1">Morganella morganii ARLG-3209</strain>
    </source>
</reference>
<dbReference type="EMBL" id="DACSWI010000001">
    <property type="protein sequence ID" value="HAT3808130.1"/>
    <property type="molecule type" value="Genomic_DNA"/>
</dbReference>
<accession>A0AAN5MF14</accession>
<protein>
    <submittedName>
        <fullName evidence="1">Hemin uptake protein HemP</fullName>
    </submittedName>
</protein>
<evidence type="ECO:0000313" key="1">
    <source>
        <dbReference type="EMBL" id="HAT3808130.1"/>
    </source>
</evidence>
<dbReference type="RefSeq" id="WP_025153011.1">
    <property type="nucleotide sequence ID" value="NZ_JAHTVY010000001.1"/>
</dbReference>
<reference evidence="1" key="1">
    <citation type="journal article" date="2018" name="Genome Biol.">
        <title>SKESA: strategic k-mer extension for scrupulous assemblies.</title>
        <authorList>
            <person name="Souvorov A."/>
            <person name="Agarwala R."/>
            <person name="Lipman D.J."/>
        </authorList>
    </citation>
    <scope>NUCLEOTIDE SEQUENCE</scope>
    <source>
        <strain evidence="1">Morganella morganii ARLG-3209</strain>
    </source>
</reference>
<name>A0AAN5MF14_MORMO</name>
<dbReference type="Pfam" id="PF10636">
    <property type="entry name" value="hemP"/>
    <property type="match status" value="1"/>
</dbReference>
<dbReference type="InterPro" id="IPR019600">
    <property type="entry name" value="Hemin_uptake_protein_HemP"/>
</dbReference>
<sequence>MTENNQNSVISGRSGYKNTATNKITVISSEALLGPQQRIIIHHQNEEYHLRRTKNGKLILTK</sequence>
<organism evidence="1 2">
    <name type="scientific">Morganella morganii</name>
    <name type="common">Proteus morganii</name>
    <dbReference type="NCBI Taxonomy" id="582"/>
    <lineage>
        <taxon>Bacteria</taxon>
        <taxon>Pseudomonadati</taxon>
        <taxon>Pseudomonadota</taxon>
        <taxon>Gammaproteobacteria</taxon>
        <taxon>Enterobacterales</taxon>
        <taxon>Morganellaceae</taxon>
        <taxon>Morganella</taxon>
    </lineage>
</organism>
<evidence type="ECO:0000313" key="2">
    <source>
        <dbReference type="Proteomes" id="UP000865968"/>
    </source>
</evidence>
<dbReference type="Gene3D" id="2.10.70.10">
    <property type="entry name" value="Complement Module, domain 1"/>
    <property type="match status" value="1"/>
</dbReference>
<proteinExistence type="predicted"/>
<gene>
    <name evidence="1" type="ORF">I8608_000940</name>
</gene>
<comment type="caution">
    <text evidence="1">The sequence shown here is derived from an EMBL/GenBank/DDBJ whole genome shotgun (WGS) entry which is preliminary data.</text>
</comment>
<dbReference type="Proteomes" id="UP000865968">
    <property type="component" value="Unassembled WGS sequence"/>
</dbReference>
<dbReference type="AlphaFoldDB" id="A0AAN5MF14"/>